<dbReference type="InterPro" id="IPR011006">
    <property type="entry name" value="CheY-like_superfamily"/>
</dbReference>
<keyword evidence="5 13" id="KW-0597">Phosphoprotein</keyword>
<dbReference type="PROSITE" id="PS50894">
    <property type="entry name" value="HPT"/>
    <property type="match status" value="1"/>
</dbReference>
<dbReference type="PANTHER" id="PTHR45339">
    <property type="entry name" value="HYBRID SIGNAL TRANSDUCTION HISTIDINE KINASE J"/>
    <property type="match status" value="1"/>
</dbReference>
<keyword evidence="20" id="KW-1185">Reference proteome</keyword>
<evidence type="ECO:0000256" key="8">
    <source>
        <dbReference type="ARBA" id="ARBA00022840"/>
    </source>
</evidence>
<evidence type="ECO:0000256" key="2">
    <source>
        <dbReference type="ARBA" id="ARBA00004651"/>
    </source>
</evidence>
<evidence type="ECO:0000256" key="6">
    <source>
        <dbReference type="ARBA" id="ARBA00022692"/>
    </source>
</evidence>
<evidence type="ECO:0000313" key="20">
    <source>
        <dbReference type="Proteomes" id="UP000503820"/>
    </source>
</evidence>
<feature type="modified residue" description="4-aspartylphosphate" evidence="13">
    <location>
        <position position="989"/>
    </location>
</feature>
<dbReference type="SUPFAM" id="SSF52172">
    <property type="entry name" value="CheY-like"/>
    <property type="match status" value="1"/>
</dbReference>
<dbReference type="InterPro" id="IPR000700">
    <property type="entry name" value="PAS-assoc_C"/>
</dbReference>
<proteinExistence type="predicted"/>
<dbReference type="InterPro" id="IPR004358">
    <property type="entry name" value="Sig_transdc_His_kin-like_C"/>
</dbReference>
<dbReference type="GO" id="GO:0005524">
    <property type="term" value="F:ATP binding"/>
    <property type="evidence" value="ECO:0007669"/>
    <property type="project" value="UniProtKB-KW"/>
</dbReference>
<dbReference type="SUPFAM" id="SSF47384">
    <property type="entry name" value="Homodimeric domain of signal transducing histidine kinase"/>
    <property type="match status" value="1"/>
</dbReference>
<dbReference type="CDD" id="cd00130">
    <property type="entry name" value="PAS"/>
    <property type="match status" value="2"/>
</dbReference>
<protein>
    <recommendedName>
        <fullName evidence="3">histidine kinase</fullName>
        <ecNumber evidence="3">2.7.13.3</ecNumber>
    </recommendedName>
</protein>
<dbReference type="InterPro" id="IPR036890">
    <property type="entry name" value="HATPase_C_sf"/>
</dbReference>
<dbReference type="InterPro" id="IPR003594">
    <property type="entry name" value="HATPase_dom"/>
</dbReference>
<dbReference type="Gene3D" id="1.20.120.160">
    <property type="entry name" value="HPT domain"/>
    <property type="match status" value="1"/>
</dbReference>
<dbReference type="SMART" id="SM00448">
    <property type="entry name" value="REC"/>
    <property type="match status" value="1"/>
</dbReference>
<evidence type="ECO:0000313" key="19">
    <source>
        <dbReference type="EMBL" id="GFM35360.1"/>
    </source>
</evidence>
<keyword evidence="9" id="KW-1133">Transmembrane helix</keyword>
<sequence length="1197" mass="130230">MALYCAVFLMGLFLFLLIALLHESKETLQKAQHARVISEADREARAFAHFFQEHLHALNGLAQSPLFASYYQNKGLGMSMKYGLGASITQIQAQLERFVNGHSLNGVPAYDQITYVDANGEMTLQAIAREAILVTTQDRPISTLAYHDTTSPTLHLADWNQGSVAIIMPYLYENRTLGHIIATIPHAALSAYLSLVTAEKNHVSFLVHGKTHSGPLMKPDALNNISLPDHHRIRSGVLETVSLHDGSGTRIEAHAIRNRVGGTNFDIIALYPSLHEKEGMLPEKNLLILSLIAAVTLITSVVAARMELRNATLRARLDEAGLHRNLISRQNRLLQEEIEERKKAERIAVLSRRQAEQLNRVVPSAVFTVNEQRIITAWNDRAEEITGYPAAMAIGENCSFMMSTPCASHCPILHNTPLSSRGLQCSIRTRTGQKRTVIKNTEPLLDTAGNVIGAVGSFEDITDQQNTLAALAKAEENYRAIVENAPDGIYQSTEDGEFTSLNPAMVAMFEYNSADEMCQALNNRMQMFYASPDTRDTFIEHMRQDGIVQNFVTQAVTKTGRHIWVVENARRIRTHAGKPGLEGFVRDITPSRLAEQQLIAAKEAAEEASRAKSEFLANISHEIRTPMNAIVGMADLTLRTETDPLRKKNLTVLRDAATMLLKLMNELLDFARMESGNFSLDPYPFDLADLLDNVHSLMQVQAGHKQISLTTSADPSLPEYFVGDAARIRQVLINLVGNSIKFTDSGSVSLRCSASQAITGAAFLKNMLDDRMWLRFTVTDTGIGIPGDKLDTIFQSFAQADGSVTRRYGGAGLGLAISRHLVEKMGGTIEVDSTLGKGSVFQVDIPLFIADAPPASLRPPAGNVLPRCTDSSVGAEGAAAKSGHVGADHEYLPLSAPGPVISGQVITGPSIYDPSVSGPSFSRPSVSGPIISGPIVSGLNLLVAEDNTFNQMVITQMLEIDGHNVTVAQDGDEVLHFMEHNRYDAVLMDIQMPVLDGMEATRIIRSGTRSGIAQQAIIIALSAHIEPENHVRYEAAGVNACLPKPVTLEELRATLSGLFPDKIHTSLPAAGQRFPSSVTADDTLSDFPLICKQLAGKKQVISTLLAVYSQAAPQAIQEMEDALAGGNFADISRMAHSLKSSLRTLGAEPLAKIADQIESHDAPEDLPRLLAALKTGVEQTVQETSGYLANIHALLPD</sequence>
<dbReference type="CDD" id="cd00082">
    <property type="entry name" value="HisKA"/>
    <property type="match status" value="1"/>
</dbReference>
<evidence type="ECO:0000256" key="4">
    <source>
        <dbReference type="ARBA" id="ARBA00022475"/>
    </source>
</evidence>
<dbReference type="InterPro" id="IPR001789">
    <property type="entry name" value="Sig_transdc_resp-reg_receiver"/>
</dbReference>
<dbReference type="CDD" id="cd00088">
    <property type="entry name" value="HPT"/>
    <property type="match status" value="1"/>
</dbReference>
<dbReference type="Gene3D" id="3.30.450.20">
    <property type="entry name" value="PAS domain"/>
    <property type="match status" value="2"/>
</dbReference>
<gene>
    <name evidence="19" type="ORF">DSM19430T_00440</name>
</gene>
<dbReference type="PROSITE" id="PS50112">
    <property type="entry name" value="PAS"/>
    <property type="match status" value="2"/>
</dbReference>
<feature type="domain" description="PAC" evidence="17">
    <location>
        <begin position="549"/>
        <end position="600"/>
    </location>
</feature>
<dbReference type="NCBIfam" id="TIGR00229">
    <property type="entry name" value="sensory_box"/>
    <property type="match status" value="2"/>
</dbReference>
<dbReference type="InterPro" id="IPR036641">
    <property type="entry name" value="HPT_dom_sf"/>
</dbReference>
<evidence type="ECO:0000256" key="9">
    <source>
        <dbReference type="ARBA" id="ARBA00022989"/>
    </source>
</evidence>
<dbReference type="InterPro" id="IPR005467">
    <property type="entry name" value="His_kinase_dom"/>
</dbReference>
<feature type="domain" description="Response regulatory" evidence="15">
    <location>
        <begin position="940"/>
        <end position="1059"/>
    </location>
</feature>
<dbReference type="Pfam" id="PF00072">
    <property type="entry name" value="Response_reg"/>
    <property type="match status" value="1"/>
</dbReference>
<dbReference type="Gene3D" id="1.10.287.130">
    <property type="match status" value="1"/>
</dbReference>
<dbReference type="InterPro" id="IPR003661">
    <property type="entry name" value="HisK_dim/P_dom"/>
</dbReference>
<dbReference type="InterPro" id="IPR008207">
    <property type="entry name" value="Sig_transdc_His_kin_Hpt_dom"/>
</dbReference>
<dbReference type="PROSITE" id="PS50110">
    <property type="entry name" value="RESPONSE_REGULATORY"/>
    <property type="match status" value="1"/>
</dbReference>
<accession>A0A7J0BNW6</accession>
<evidence type="ECO:0000256" key="11">
    <source>
        <dbReference type="ARBA" id="ARBA00023136"/>
    </source>
</evidence>
<evidence type="ECO:0000259" key="18">
    <source>
        <dbReference type="PROSITE" id="PS50894"/>
    </source>
</evidence>
<evidence type="ECO:0000256" key="1">
    <source>
        <dbReference type="ARBA" id="ARBA00000085"/>
    </source>
</evidence>
<dbReference type="PROSITE" id="PS50113">
    <property type="entry name" value="PAC"/>
    <property type="match status" value="2"/>
</dbReference>
<dbReference type="EC" id="2.7.13.3" evidence="3"/>
<dbReference type="GO" id="GO:0006355">
    <property type="term" value="P:regulation of DNA-templated transcription"/>
    <property type="evidence" value="ECO:0007669"/>
    <property type="project" value="InterPro"/>
</dbReference>
<dbReference type="SMART" id="SM00073">
    <property type="entry name" value="HPT"/>
    <property type="match status" value="1"/>
</dbReference>
<keyword evidence="6" id="KW-0812">Transmembrane</keyword>
<dbReference type="PROSITE" id="PS50109">
    <property type="entry name" value="HIS_KIN"/>
    <property type="match status" value="1"/>
</dbReference>
<feature type="domain" description="Histidine kinase" evidence="14">
    <location>
        <begin position="618"/>
        <end position="849"/>
    </location>
</feature>
<keyword evidence="8" id="KW-0067">ATP-binding</keyword>
<keyword evidence="7" id="KW-0547">Nucleotide-binding</keyword>
<dbReference type="GO" id="GO:0000155">
    <property type="term" value="F:phosphorelay sensor kinase activity"/>
    <property type="evidence" value="ECO:0007669"/>
    <property type="project" value="InterPro"/>
</dbReference>
<dbReference type="SMART" id="SM00387">
    <property type="entry name" value="HATPase_c"/>
    <property type="match status" value="1"/>
</dbReference>
<comment type="caution">
    <text evidence="19">The sequence shown here is derived from an EMBL/GenBank/DDBJ whole genome shotgun (WGS) entry which is preliminary data.</text>
</comment>
<evidence type="ECO:0000259" key="14">
    <source>
        <dbReference type="PROSITE" id="PS50109"/>
    </source>
</evidence>
<feature type="domain" description="PAC" evidence="17">
    <location>
        <begin position="421"/>
        <end position="473"/>
    </location>
</feature>
<dbReference type="GO" id="GO:0005886">
    <property type="term" value="C:plasma membrane"/>
    <property type="evidence" value="ECO:0007669"/>
    <property type="project" value="UniProtKB-SubCell"/>
</dbReference>
<dbReference type="InterPro" id="IPR013767">
    <property type="entry name" value="PAS_fold"/>
</dbReference>
<evidence type="ECO:0000259" key="17">
    <source>
        <dbReference type="PROSITE" id="PS50113"/>
    </source>
</evidence>
<comment type="catalytic activity">
    <reaction evidence="1">
        <text>ATP + protein L-histidine = ADP + protein N-phospho-L-histidine.</text>
        <dbReference type="EC" id="2.7.13.3"/>
    </reaction>
</comment>
<dbReference type="PRINTS" id="PR00344">
    <property type="entry name" value="BCTRLSENSOR"/>
</dbReference>
<dbReference type="SMART" id="SM00388">
    <property type="entry name" value="HisKA"/>
    <property type="match status" value="1"/>
</dbReference>
<evidence type="ECO:0000256" key="7">
    <source>
        <dbReference type="ARBA" id="ARBA00022741"/>
    </source>
</evidence>
<dbReference type="Gene3D" id="3.30.565.10">
    <property type="entry name" value="Histidine kinase-like ATPase, C-terminal domain"/>
    <property type="match status" value="1"/>
</dbReference>
<feature type="domain" description="PAS" evidence="16">
    <location>
        <begin position="351"/>
        <end position="397"/>
    </location>
</feature>
<dbReference type="Pfam" id="PF01627">
    <property type="entry name" value="Hpt"/>
    <property type="match status" value="1"/>
</dbReference>
<dbReference type="SUPFAM" id="SSF47226">
    <property type="entry name" value="Histidine-containing phosphotransfer domain, HPT domain"/>
    <property type="match status" value="1"/>
</dbReference>
<dbReference type="Pfam" id="PF00512">
    <property type="entry name" value="HisKA"/>
    <property type="match status" value="1"/>
</dbReference>
<dbReference type="SUPFAM" id="SSF55874">
    <property type="entry name" value="ATPase domain of HSP90 chaperone/DNA topoisomerase II/histidine kinase"/>
    <property type="match status" value="1"/>
</dbReference>
<keyword evidence="4" id="KW-1003">Cell membrane</keyword>
<dbReference type="Pfam" id="PF00989">
    <property type="entry name" value="PAS"/>
    <property type="match status" value="2"/>
</dbReference>
<dbReference type="InterPro" id="IPR035965">
    <property type="entry name" value="PAS-like_dom_sf"/>
</dbReference>
<comment type="subcellular location">
    <subcellularLocation>
        <location evidence="2">Cell membrane</location>
        <topology evidence="2">Multi-pass membrane protein</topology>
    </subcellularLocation>
</comment>
<dbReference type="InterPro" id="IPR036097">
    <property type="entry name" value="HisK_dim/P_sf"/>
</dbReference>
<dbReference type="EMBL" id="BLVP01000001">
    <property type="protein sequence ID" value="GFM35360.1"/>
    <property type="molecule type" value="Genomic_DNA"/>
</dbReference>
<dbReference type="InterPro" id="IPR000014">
    <property type="entry name" value="PAS"/>
</dbReference>
<dbReference type="InterPro" id="IPR001610">
    <property type="entry name" value="PAC"/>
</dbReference>
<feature type="modified residue" description="Phosphohistidine" evidence="12">
    <location>
        <position position="1136"/>
    </location>
</feature>
<evidence type="ECO:0000256" key="13">
    <source>
        <dbReference type="PROSITE-ProRule" id="PRU00169"/>
    </source>
</evidence>
<evidence type="ECO:0000256" key="3">
    <source>
        <dbReference type="ARBA" id="ARBA00012438"/>
    </source>
</evidence>
<dbReference type="AlphaFoldDB" id="A0A7J0BNW6"/>
<evidence type="ECO:0000256" key="10">
    <source>
        <dbReference type="ARBA" id="ARBA00023012"/>
    </source>
</evidence>
<organism evidence="19 20">
    <name type="scientific">Desulfovibrio psychrotolerans</name>
    <dbReference type="NCBI Taxonomy" id="415242"/>
    <lineage>
        <taxon>Bacteria</taxon>
        <taxon>Pseudomonadati</taxon>
        <taxon>Thermodesulfobacteriota</taxon>
        <taxon>Desulfovibrionia</taxon>
        <taxon>Desulfovibrionales</taxon>
        <taxon>Desulfovibrionaceae</taxon>
        <taxon>Desulfovibrio</taxon>
    </lineage>
</organism>
<keyword evidence="10" id="KW-0902">Two-component regulatory system</keyword>
<evidence type="ECO:0000259" key="16">
    <source>
        <dbReference type="PROSITE" id="PS50112"/>
    </source>
</evidence>
<feature type="domain" description="HPt" evidence="18">
    <location>
        <begin position="1097"/>
        <end position="1187"/>
    </location>
</feature>
<name>A0A7J0BNW6_9BACT</name>
<evidence type="ECO:0000256" key="5">
    <source>
        <dbReference type="ARBA" id="ARBA00022553"/>
    </source>
</evidence>
<dbReference type="CDD" id="cd17546">
    <property type="entry name" value="REC_hyHK_CKI1_RcsC-like"/>
    <property type="match status" value="1"/>
</dbReference>
<feature type="domain" description="PAS" evidence="16">
    <location>
        <begin position="474"/>
        <end position="515"/>
    </location>
</feature>
<dbReference type="CDD" id="cd16922">
    <property type="entry name" value="HATPase_EvgS-ArcB-TorS-like"/>
    <property type="match status" value="1"/>
</dbReference>
<evidence type="ECO:0000259" key="15">
    <source>
        <dbReference type="PROSITE" id="PS50110"/>
    </source>
</evidence>
<dbReference type="SUPFAM" id="SSF55785">
    <property type="entry name" value="PYP-like sensor domain (PAS domain)"/>
    <property type="match status" value="2"/>
</dbReference>
<dbReference type="Gene3D" id="3.40.50.2300">
    <property type="match status" value="1"/>
</dbReference>
<dbReference type="SMART" id="SM00086">
    <property type="entry name" value="PAC"/>
    <property type="match status" value="2"/>
</dbReference>
<evidence type="ECO:0000256" key="12">
    <source>
        <dbReference type="PROSITE-ProRule" id="PRU00110"/>
    </source>
</evidence>
<dbReference type="RefSeq" id="WP_174408090.1">
    <property type="nucleotide sequence ID" value="NZ_BLVP01000001.1"/>
</dbReference>
<dbReference type="Pfam" id="PF02518">
    <property type="entry name" value="HATPase_c"/>
    <property type="match status" value="1"/>
</dbReference>
<dbReference type="SMART" id="SM00091">
    <property type="entry name" value="PAS"/>
    <property type="match status" value="2"/>
</dbReference>
<keyword evidence="11" id="KW-0472">Membrane</keyword>
<dbReference type="Proteomes" id="UP000503820">
    <property type="component" value="Unassembled WGS sequence"/>
</dbReference>
<dbReference type="PANTHER" id="PTHR45339:SF1">
    <property type="entry name" value="HYBRID SIGNAL TRANSDUCTION HISTIDINE KINASE J"/>
    <property type="match status" value="1"/>
</dbReference>
<dbReference type="FunFam" id="3.30.565.10:FF:000010">
    <property type="entry name" value="Sensor histidine kinase RcsC"/>
    <property type="match status" value="1"/>
</dbReference>
<reference evidence="19 20" key="1">
    <citation type="submission" date="2020-05" db="EMBL/GenBank/DDBJ databases">
        <title>Draft genome sequence of Desulfovibrio psychrotolerans JS1T.</title>
        <authorList>
            <person name="Ueno A."/>
            <person name="Tamazawa S."/>
            <person name="Tamamura S."/>
            <person name="Murakami T."/>
            <person name="Kiyama T."/>
            <person name="Inomata H."/>
            <person name="Amano Y."/>
            <person name="Miyakawa K."/>
            <person name="Tamaki H."/>
            <person name="Naganuma T."/>
            <person name="Kaneko K."/>
        </authorList>
    </citation>
    <scope>NUCLEOTIDE SEQUENCE [LARGE SCALE GENOMIC DNA]</scope>
    <source>
        <strain evidence="19 20">JS1</strain>
    </source>
</reference>